<evidence type="ECO:0000256" key="1">
    <source>
        <dbReference type="SAM" id="SignalP"/>
    </source>
</evidence>
<keyword evidence="1" id="KW-0732">Signal</keyword>
<gene>
    <name evidence="2" type="ORF">TCEB3V08_LOCUS1267</name>
</gene>
<sequence length="252" mass="28183">MELWGLRWLLLALMTATKESSARFQGHGIPEQVEINPGANAVIVSCLNDMHAGGGGGETFLPLNSSATLRMIRDSARRVFPDKSVSAFLRNKQAVRLREHGTHTTLGHLMGSDKAGGVTPDRRYAAYFQRRNSDAIISIKDPTLRHIGWKRASNHNPSEVKDLAHGGDRARVNSLKRARGDSMYLGEGNGTYYPRERRVVIELRAARMRTIELRPTDISVEGEWETIYEKTPEYARQYSNPNISVTGKPDKV</sequence>
<proteinExistence type="predicted"/>
<feature type="chain" id="PRO_5031327576" evidence="1">
    <location>
        <begin position="23"/>
        <end position="252"/>
    </location>
</feature>
<name>A0A7R9CDH9_TIMCR</name>
<reference evidence="2" key="1">
    <citation type="submission" date="2020-11" db="EMBL/GenBank/DDBJ databases">
        <authorList>
            <person name="Tran Van P."/>
        </authorList>
    </citation>
    <scope>NUCLEOTIDE SEQUENCE</scope>
</reference>
<evidence type="ECO:0000313" key="2">
    <source>
        <dbReference type="EMBL" id="CAD7393294.1"/>
    </source>
</evidence>
<dbReference type="AlphaFoldDB" id="A0A7R9CDH9"/>
<organism evidence="2">
    <name type="scientific">Timema cristinae</name>
    <name type="common">Walking stick</name>
    <dbReference type="NCBI Taxonomy" id="61476"/>
    <lineage>
        <taxon>Eukaryota</taxon>
        <taxon>Metazoa</taxon>
        <taxon>Ecdysozoa</taxon>
        <taxon>Arthropoda</taxon>
        <taxon>Hexapoda</taxon>
        <taxon>Insecta</taxon>
        <taxon>Pterygota</taxon>
        <taxon>Neoptera</taxon>
        <taxon>Polyneoptera</taxon>
        <taxon>Phasmatodea</taxon>
        <taxon>Timematodea</taxon>
        <taxon>Timematoidea</taxon>
        <taxon>Timematidae</taxon>
        <taxon>Timema</taxon>
    </lineage>
</organism>
<feature type="signal peptide" evidence="1">
    <location>
        <begin position="1"/>
        <end position="22"/>
    </location>
</feature>
<protein>
    <submittedName>
        <fullName evidence="2">Uncharacterized protein</fullName>
    </submittedName>
</protein>
<dbReference type="EMBL" id="OC316685">
    <property type="protein sequence ID" value="CAD7393294.1"/>
    <property type="molecule type" value="Genomic_DNA"/>
</dbReference>
<accession>A0A7R9CDH9</accession>